<dbReference type="Gene3D" id="1.25.10.10">
    <property type="entry name" value="Leucine-rich Repeat Variant"/>
    <property type="match status" value="1"/>
</dbReference>
<reference evidence="18" key="1">
    <citation type="submission" date="2020-11" db="EMBL/GenBank/DDBJ databases">
        <authorList>
            <person name="Koelle M."/>
            <person name="Horta M.A.C."/>
            <person name="Nowrousian M."/>
            <person name="Ohm R.A."/>
            <person name="Benz P."/>
            <person name="Pilgard A."/>
        </authorList>
    </citation>
    <scope>NUCLEOTIDE SEQUENCE</scope>
    <source>
        <strain evidence="18">FPRL280</strain>
    </source>
</reference>
<feature type="compositionally biased region" description="Polar residues" evidence="14">
    <location>
        <begin position="10"/>
        <end position="23"/>
    </location>
</feature>
<keyword evidence="4" id="KW-0723">Serine/threonine-protein kinase</keyword>
<dbReference type="GO" id="GO:0005524">
    <property type="term" value="F:ATP binding"/>
    <property type="evidence" value="ECO:0007669"/>
    <property type="project" value="UniProtKB-KW"/>
</dbReference>
<dbReference type="PROSITE" id="PS50290">
    <property type="entry name" value="PI3_4_KINASE_3"/>
    <property type="match status" value="1"/>
</dbReference>
<dbReference type="InterPro" id="IPR011989">
    <property type="entry name" value="ARM-like"/>
</dbReference>
<dbReference type="InterPro" id="IPR016024">
    <property type="entry name" value="ARM-type_fold"/>
</dbReference>
<feature type="domain" description="FAT" evidence="16">
    <location>
        <begin position="977"/>
        <end position="1523"/>
    </location>
</feature>
<sequence>MVAARRQALPQRSNNNEVDAQCSNSVETQWRPIFKNAVQSIVEPDETDWMDDDGSLSDAQYFSRALPEFESRYTRPLYNPAPAAREALAAKMGSLPCIFVHVNDIECSLSNNRPSIDAISPFIAGALPLLSGPTEEVTPKVRMAVFDALCKTLRHHTSGFSGGKLENIEDMVIRAMKDKDRSVRLSAGHSLVELVRLHQILGGSPWKRTERLFGMIYRLFETAEPRARETTLITLGWVGHIATSNVLGQTICCLLAQFGQQNPILRGTAHLQLQALSKHLKKSPYGLISPYMDQIAPFLVSRICTQPTLLHETCSFLAMPVGKFILGSLSRTLPQVYINCDARALDAISREVNDKTAKLFMNFSHNILAYVFCLTGPGQTNKVLNFILSVLKNSAQQKVDLALVIRSCVVPLVAEIVLGLGDDDPDRARQGLKKVERAAQQSRSCAQVDSGSKIGAFMRTYMLGVISHLNDLLQDGYGRRSLETKKNIVRSLGQFTTEVGPTISRVAPQIMATLQTTLVIPQLSDVTLDSWFTFLRTLEVHDLGLQVGPTSAALVTHWNSFSLHGREIAKRCLEFIVVDMGGQLGSQLDEVVDLESIPQLTAIQQSLLALRQDWNTRDKLQKTLERATSESLTVATQALCELKAFLLSNDEEFVRSLASGDVFDPAVNHILSTLFSVAGRDGEGTEPLRLRAFECIGILGAVDPDRIEFGVNDSRMIMLSNFVDDSESVSFALHLIQDIMVNAFRSTSDITYQTHLAYALQELLRFCKFTETLVNPSSTSSISLKVRSRWNSLPKHVLETIIPLLSSKYTLDPRDPVSIQHPIYPTQDTYREWIQTWAGHLITRVSGANAKAIFQVFSAVIRNKDVTVAHHLLPHLALNVLISGNNDDADGIRSELLAVLSDQIASDSRSTSDKKLLSAQTVFLLLDHFSQWVRVIRQDLGSGKGDTRRGRVSSVHADAEEQVLRLDSILSSIDLDLMARAALQCKAYARSLMSFERQVLDLQARDAKQEEIEQYHERLHEIYAHLDEPDGMEGVSTLILCPSLQHQIRQHESTGRWTSAQSCWEVRLQQSPDNPEFHLGLLRCLRNLGHYDTLRTHVKGVLTRNPAWASLLVGLQVEGEWMVGNWDEVKALVSSTVSNTAPVLLAQVLLALREGDISAINETLSNARRHLGAPIAAVGTNGYRRSYESVLNLHLLHELEVIHERVLSLPSNLQDGPGRRQVLSGLTQRLAARLDSTLPSFRVREPILATRRVAFALSPDAQSMDAAIGQSWLTSAKTARKAGYWQTAYSAVLQARQYQIKFSFVESAKLVKASGEPLRALQELESNMRLNGILPVENTITNLTRDQKAHVLRARWMADSDRFEAGNIAKILQRGADMAARWESGQFHFGRYHDECFATLSPRDKMERGLRMNLVTVRAYAKAMRYGSKYIYQTVPRLLTLWLDMGESTNPHASDVFKKINAEVSRSIETVPAYKWYTAFPQIVSRVGHSNNEVYEVLSGLILTVIKEYPRQALWLFTAVVKSTKSQRAQRGDIIMRKLEVGIWISTKITRALTRPLQAQGGIVAKLVKDSRKMTEALLALCDRPLRDDVRVLSLKKDCPSLERLAPSRLIIPLQESLIATLPPSSAADATHQPFPVDAPTFAKIFDEVEIMRSLAKPRKVTIQGSDGQIYMFLGKPKDDLRKDARLMEFNAIINKLLKSNSESRRRQLHIRTYGVVTLNEECGFIQWVPNTIPFRPVVVKGYDRRSIRWWVAQHFHEYVLKNYPPVFHEWFIETFPEPTAWLASRLAYSRTAAVMSMVGFILGLGDRHCENILLDTNNGDVVHVDFNCLFEKGKTLETPERVPFRLTQNVVDGFGVTGVEGVFRIACEVTMQLLRDNKDALMSVLDTFVHDPLVEWEDEKRKKIDVRGNPANPATIDLRTLAKDALKPIDKKLRGIYTTSRERPERETSTSSLVQMLIQESTDLANLGRMYPGWSSWL</sequence>
<dbReference type="InterPro" id="IPR056802">
    <property type="entry name" value="ATR-like_M-HEAT"/>
</dbReference>
<feature type="domain" description="FATC" evidence="17">
    <location>
        <begin position="1947"/>
        <end position="1979"/>
    </location>
</feature>
<evidence type="ECO:0000256" key="10">
    <source>
        <dbReference type="ARBA" id="ARBA00023204"/>
    </source>
</evidence>
<dbReference type="SUPFAM" id="SSF56112">
    <property type="entry name" value="Protein kinase-like (PK-like)"/>
    <property type="match status" value="1"/>
</dbReference>
<comment type="catalytic activity">
    <reaction evidence="12">
        <text>L-threonyl-[protein] + ATP = O-phospho-L-threonyl-[protein] + ADP + H(+)</text>
        <dbReference type="Rhea" id="RHEA:46608"/>
        <dbReference type="Rhea" id="RHEA-COMP:11060"/>
        <dbReference type="Rhea" id="RHEA-COMP:11605"/>
        <dbReference type="ChEBI" id="CHEBI:15378"/>
        <dbReference type="ChEBI" id="CHEBI:30013"/>
        <dbReference type="ChEBI" id="CHEBI:30616"/>
        <dbReference type="ChEBI" id="CHEBI:61977"/>
        <dbReference type="ChEBI" id="CHEBI:456216"/>
        <dbReference type="EC" id="2.7.11.1"/>
    </reaction>
</comment>
<keyword evidence="6" id="KW-0547">Nucleotide-binding</keyword>
<dbReference type="GO" id="GO:0006281">
    <property type="term" value="P:DNA repair"/>
    <property type="evidence" value="ECO:0007669"/>
    <property type="project" value="UniProtKB-KW"/>
</dbReference>
<dbReference type="GO" id="GO:0000723">
    <property type="term" value="P:telomere maintenance"/>
    <property type="evidence" value="ECO:0007669"/>
    <property type="project" value="TreeGrafter"/>
</dbReference>
<evidence type="ECO:0000256" key="4">
    <source>
        <dbReference type="ARBA" id="ARBA00022527"/>
    </source>
</evidence>
<dbReference type="Pfam" id="PF02260">
    <property type="entry name" value="FATC"/>
    <property type="match status" value="1"/>
</dbReference>
<evidence type="ECO:0000256" key="1">
    <source>
        <dbReference type="ARBA" id="ARBA00004123"/>
    </source>
</evidence>
<dbReference type="InterPro" id="IPR012993">
    <property type="entry name" value="UME"/>
</dbReference>
<evidence type="ECO:0000256" key="7">
    <source>
        <dbReference type="ARBA" id="ARBA00022763"/>
    </source>
</evidence>
<dbReference type="Pfam" id="PF08064">
    <property type="entry name" value="UME"/>
    <property type="match status" value="1"/>
</dbReference>
<evidence type="ECO:0000256" key="3">
    <source>
        <dbReference type="ARBA" id="ARBA00012513"/>
    </source>
</evidence>
<dbReference type="InterPro" id="IPR018936">
    <property type="entry name" value="PI3/4_kinase_CS"/>
</dbReference>
<comment type="subcellular location">
    <subcellularLocation>
        <location evidence="1">Nucleus</location>
    </subcellularLocation>
</comment>
<dbReference type="EMBL" id="JADOXO010000056">
    <property type="protein sequence ID" value="KAF9816515.1"/>
    <property type="molecule type" value="Genomic_DNA"/>
</dbReference>
<keyword evidence="8" id="KW-0418">Kinase</keyword>
<dbReference type="Pfam" id="PF00454">
    <property type="entry name" value="PI3_PI4_kinase"/>
    <property type="match status" value="1"/>
</dbReference>
<dbReference type="CDD" id="cd00892">
    <property type="entry name" value="PIKKc_ATR"/>
    <property type="match status" value="1"/>
</dbReference>
<dbReference type="Pfam" id="PF23593">
    <property type="entry name" value="HEAT_ATR"/>
    <property type="match status" value="1"/>
</dbReference>
<dbReference type="InterPro" id="IPR057564">
    <property type="entry name" value="HEAT_ATR"/>
</dbReference>
<keyword evidence="5" id="KW-0808">Transferase</keyword>
<dbReference type="PROSITE" id="PS51189">
    <property type="entry name" value="FAT"/>
    <property type="match status" value="1"/>
</dbReference>
<dbReference type="Gene3D" id="1.10.1070.11">
    <property type="entry name" value="Phosphatidylinositol 3-/4-kinase, catalytic domain"/>
    <property type="match status" value="1"/>
</dbReference>
<dbReference type="InterPro" id="IPR003152">
    <property type="entry name" value="FATC_dom"/>
</dbReference>
<evidence type="ECO:0000256" key="11">
    <source>
        <dbReference type="ARBA" id="ARBA00023242"/>
    </source>
</evidence>
<evidence type="ECO:0000256" key="14">
    <source>
        <dbReference type="SAM" id="MobiDB-lite"/>
    </source>
</evidence>
<evidence type="ECO:0000256" key="8">
    <source>
        <dbReference type="ARBA" id="ARBA00022777"/>
    </source>
</evidence>
<keyword evidence="9" id="KW-0067">ATP-binding</keyword>
<keyword evidence="11" id="KW-0539">Nucleus</keyword>
<keyword evidence="7" id="KW-0227">DNA damage</keyword>
<dbReference type="SMART" id="SM00802">
    <property type="entry name" value="UME"/>
    <property type="match status" value="1"/>
</dbReference>
<comment type="similarity">
    <text evidence="2">Belongs to the PI3/PI4-kinase family. ATM subfamily.</text>
</comment>
<reference evidence="18" key="2">
    <citation type="journal article" name="Front. Microbiol.">
        <title>Degradative Capacity of Two Strains of Rhodonia placenta: From Phenotype to Genotype.</title>
        <authorList>
            <person name="Kolle M."/>
            <person name="Horta M.A.C."/>
            <person name="Nowrousian M."/>
            <person name="Ohm R.A."/>
            <person name="Benz J.P."/>
            <person name="Pilgard A."/>
        </authorList>
    </citation>
    <scope>NUCLEOTIDE SEQUENCE</scope>
    <source>
        <strain evidence="18">FPRL280</strain>
    </source>
</reference>
<dbReference type="PROSITE" id="PS51190">
    <property type="entry name" value="FATC"/>
    <property type="match status" value="1"/>
</dbReference>
<dbReference type="Gene3D" id="3.30.1010.10">
    <property type="entry name" value="Phosphatidylinositol 3-kinase Catalytic Subunit, Chain A, domain 4"/>
    <property type="match status" value="1"/>
</dbReference>
<dbReference type="EC" id="2.7.11.1" evidence="3"/>
<dbReference type="GO" id="GO:0005634">
    <property type="term" value="C:nucleus"/>
    <property type="evidence" value="ECO:0007669"/>
    <property type="project" value="UniProtKB-SubCell"/>
</dbReference>
<dbReference type="GO" id="GO:0004674">
    <property type="term" value="F:protein serine/threonine kinase activity"/>
    <property type="evidence" value="ECO:0007669"/>
    <property type="project" value="UniProtKB-KW"/>
</dbReference>
<comment type="caution">
    <text evidence="18">The sequence shown here is derived from an EMBL/GenBank/DDBJ whole genome shotgun (WGS) entry which is preliminary data.</text>
</comment>
<dbReference type="InterPro" id="IPR000403">
    <property type="entry name" value="PI3/4_kinase_cat_dom"/>
</dbReference>
<evidence type="ECO:0000313" key="18">
    <source>
        <dbReference type="EMBL" id="KAF9816515.1"/>
    </source>
</evidence>
<dbReference type="InterPro" id="IPR003151">
    <property type="entry name" value="PIK-rel_kinase_FAT"/>
</dbReference>
<feature type="region of interest" description="Disordered" evidence="14">
    <location>
        <begin position="1"/>
        <end position="23"/>
    </location>
</feature>
<name>A0A8H7P4L9_9APHY</name>
<dbReference type="GO" id="GO:0005694">
    <property type="term" value="C:chromosome"/>
    <property type="evidence" value="ECO:0007669"/>
    <property type="project" value="TreeGrafter"/>
</dbReference>
<dbReference type="Pfam" id="PF02259">
    <property type="entry name" value="FAT"/>
    <property type="match status" value="1"/>
</dbReference>
<dbReference type="InterPro" id="IPR011009">
    <property type="entry name" value="Kinase-like_dom_sf"/>
</dbReference>
<comment type="catalytic activity">
    <reaction evidence="13">
        <text>L-seryl-[protein] + ATP = O-phospho-L-seryl-[protein] + ADP + H(+)</text>
        <dbReference type="Rhea" id="RHEA:17989"/>
        <dbReference type="Rhea" id="RHEA-COMP:9863"/>
        <dbReference type="Rhea" id="RHEA-COMP:11604"/>
        <dbReference type="ChEBI" id="CHEBI:15378"/>
        <dbReference type="ChEBI" id="CHEBI:29999"/>
        <dbReference type="ChEBI" id="CHEBI:30616"/>
        <dbReference type="ChEBI" id="CHEBI:83421"/>
        <dbReference type="ChEBI" id="CHEBI:456216"/>
        <dbReference type="EC" id="2.7.11.1"/>
    </reaction>
</comment>
<dbReference type="SUPFAM" id="SSF48371">
    <property type="entry name" value="ARM repeat"/>
    <property type="match status" value="2"/>
</dbReference>
<dbReference type="SMART" id="SM01343">
    <property type="entry name" value="FATC"/>
    <property type="match status" value="1"/>
</dbReference>
<dbReference type="InterPro" id="IPR036940">
    <property type="entry name" value="PI3/4_kinase_cat_sf"/>
</dbReference>
<dbReference type="Pfam" id="PF25030">
    <property type="entry name" value="M-HEAT_ATR"/>
    <property type="match status" value="1"/>
</dbReference>
<proteinExistence type="inferred from homology"/>
<evidence type="ECO:0000256" key="5">
    <source>
        <dbReference type="ARBA" id="ARBA00022679"/>
    </source>
</evidence>
<evidence type="ECO:0000259" key="16">
    <source>
        <dbReference type="PROSITE" id="PS51189"/>
    </source>
</evidence>
<dbReference type="PROSITE" id="PS00916">
    <property type="entry name" value="PI3_4_KINASE_2"/>
    <property type="match status" value="1"/>
</dbReference>
<dbReference type="PANTHER" id="PTHR11139:SF125">
    <property type="entry name" value="SERINE_THREONINE-PROTEIN KINASE MEC1"/>
    <property type="match status" value="1"/>
</dbReference>
<organism evidence="18 19">
    <name type="scientific">Rhodonia placenta</name>
    <dbReference type="NCBI Taxonomy" id="104341"/>
    <lineage>
        <taxon>Eukaryota</taxon>
        <taxon>Fungi</taxon>
        <taxon>Dikarya</taxon>
        <taxon>Basidiomycota</taxon>
        <taxon>Agaricomycotina</taxon>
        <taxon>Agaricomycetes</taxon>
        <taxon>Polyporales</taxon>
        <taxon>Adustoporiaceae</taxon>
        <taxon>Rhodonia</taxon>
    </lineage>
</organism>
<feature type="domain" description="PI3K/PI4K catalytic" evidence="15">
    <location>
        <begin position="1645"/>
        <end position="1942"/>
    </location>
</feature>
<dbReference type="InterPro" id="IPR014009">
    <property type="entry name" value="PIK_FAT"/>
</dbReference>
<evidence type="ECO:0000256" key="2">
    <source>
        <dbReference type="ARBA" id="ARBA00010769"/>
    </source>
</evidence>
<accession>A0A8H7P4L9</accession>
<evidence type="ECO:0000256" key="9">
    <source>
        <dbReference type="ARBA" id="ARBA00022840"/>
    </source>
</evidence>
<dbReference type="Proteomes" id="UP000639403">
    <property type="component" value="Unassembled WGS sequence"/>
</dbReference>
<evidence type="ECO:0000259" key="17">
    <source>
        <dbReference type="PROSITE" id="PS51190"/>
    </source>
</evidence>
<dbReference type="GO" id="GO:0000077">
    <property type="term" value="P:DNA damage checkpoint signaling"/>
    <property type="evidence" value="ECO:0007669"/>
    <property type="project" value="TreeGrafter"/>
</dbReference>
<dbReference type="PANTHER" id="PTHR11139">
    <property type="entry name" value="ATAXIA TELANGIECTASIA MUTATED ATM -RELATED"/>
    <property type="match status" value="1"/>
</dbReference>
<evidence type="ECO:0000256" key="13">
    <source>
        <dbReference type="ARBA" id="ARBA00048679"/>
    </source>
</evidence>
<evidence type="ECO:0000259" key="15">
    <source>
        <dbReference type="PROSITE" id="PS50290"/>
    </source>
</evidence>
<evidence type="ECO:0000256" key="6">
    <source>
        <dbReference type="ARBA" id="ARBA00022741"/>
    </source>
</evidence>
<evidence type="ECO:0000313" key="19">
    <source>
        <dbReference type="Proteomes" id="UP000639403"/>
    </source>
</evidence>
<keyword evidence="10" id="KW-0234">DNA repair</keyword>
<evidence type="ECO:0000256" key="12">
    <source>
        <dbReference type="ARBA" id="ARBA00047899"/>
    </source>
</evidence>
<gene>
    <name evidence="18" type="ORF">IEO21_04043</name>
</gene>
<dbReference type="InterPro" id="IPR050517">
    <property type="entry name" value="DDR_Repair_Kinase"/>
</dbReference>
<dbReference type="SMART" id="SM00146">
    <property type="entry name" value="PI3Kc"/>
    <property type="match status" value="1"/>
</dbReference>
<protein>
    <recommendedName>
        <fullName evidence="3">non-specific serine/threonine protein kinase</fullName>
        <ecNumber evidence="3">2.7.11.1</ecNumber>
    </recommendedName>
</protein>